<feature type="transmembrane region" description="Helical" evidence="1">
    <location>
        <begin position="59"/>
        <end position="78"/>
    </location>
</feature>
<keyword evidence="1" id="KW-0812">Transmembrane</keyword>
<sequence length="323" mass="34585">MIPDLTGKAGSLLDRRFVLNALLPALATLALAAAVAAQVSVGTGRALRRWDALNSGRQALVVVALIAATAILAGLLAANTSTLVRWHEGYWPTPAGRRLAALGRDHYRRTGAAGDDFPPQTRPEELMPTRVGNVLKAAEMYPRLRYGLDPVIVWPRLYPLLPPSFVTTIGAAKADLELYVVVSTLATALGVAGGITLAAGHAPAGLFLGWYWGAALLAAAVRHAAAGPARQYALQVRVAFDLYRADLLHRLDLPADPAMERATWQQLANLWQIGVPLTADATAETPQRPDLGAPGRFSAVPLRIWWWTLMVLTGLAGLALTRR</sequence>
<comment type="caution">
    <text evidence="2">The sequence shown here is derived from an EMBL/GenBank/DDBJ whole genome shotgun (WGS) entry which is preliminary data.</text>
</comment>
<protein>
    <recommendedName>
        <fullName evidence="4">ABC transporter permease</fullName>
    </recommendedName>
</protein>
<proteinExistence type="predicted"/>
<name>A0ABP8DNG2_9ACTN</name>
<organism evidence="2 3">
    <name type="scientific">Dactylosporangium darangshiense</name>
    <dbReference type="NCBI Taxonomy" id="579108"/>
    <lineage>
        <taxon>Bacteria</taxon>
        <taxon>Bacillati</taxon>
        <taxon>Actinomycetota</taxon>
        <taxon>Actinomycetes</taxon>
        <taxon>Micromonosporales</taxon>
        <taxon>Micromonosporaceae</taxon>
        <taxon>Dactylosporangium</taxon>
    </lineage>
</organism>
<dbReference type="RefSeq" id="WP_345137302.1">
    <property type="nucleotide sequence ID" value="NZ_BAABAT010000040.1"/>
</dbReference>
<evidence type="ECO:0000313" key="2">
    <source>
        <dbReference type="EMBL" id="GAA4260383.1"/>
    </source>
</evidence>
<dbReference type="Proteomes" id="UP001500620">
    <property type="component" value="Unassembled WGS sequence"/>
</dbReference>
<evidence type="ECO:0008006" key="4">
    <source>
        <dbReference type="Google" id="ProtNLM"/>
    </source>
</evidence>
<accession>A0ABP8DNG2</accession>
<feature type="transmembrane region" description="Helical" evidence="1">
    <location>
        <begin position="21"/>
        <end position="47"/>
    </location>
</feature>
<evidence type="ECO:0000313" key="3">
    <source>
        <dbReference type="Proteomes" id="UP001500620"/>
    </source>
</evidence>
<feature type="transmembrane region" description="Helical" evidence="1">
    <location>
        <begin position="178"/>
        <end position="199"/>
    </location>
</feature>
<feature type="transmembrane region" description="Helical" evidence="1">
    <location>
        <begin position="304"/>
        <end position="321"/>
    </location>
</feature>
<evidence type="ECO:0000256" key="1">
    <source>
        <dbReference type="SAM" id="Phobius"/>
    </source>
</evidence>
<keyword evidence="1" id="KW-0472">Membrane</keyword>
<reference evidence="3" key="1">
    <citation type="journal article" date="2019" name="Int. J. Syst. Evol. Microbiol.">
        <title>The Global Catalogue of Microorganisms (GCM) 10K type strain sequencing project: providing services to taxonomists for standard genome sequencing and annotation.</title>
        <authorList>
            <consortium name="The Broad Institute Genomics Platform"/>
            <consortium name="The Broad Institute Genome Sequencing Center for Infectious Disease"/>
            <person name="Wu L."/>
            <person name="Ma J."/>
        </authorList>
    </citation>
    <scope>NUCLEOTIDE SEQUENCE [LARGE SCALE GENOMIC DNA]</scope>
    <source>
        <strain evidence="3">JCM 17441</strain>
    </source>
</reference>
<dbReference type="EMBL" id="BAABAT010000040">
    <property type="protein sequence ID" value="GAA4260383.1"/>
    <property type="molecule type" value="Genomic_DNA"/>
</dbReference>
<keyword evidence="3" id="KW-1185">Reference proteome</keyword>
<gene>
    <name evidence="2" type="ORF">GCM10022255_088810</name>
</gene>
<keyword evidence="1" id="KW-1133">Transmembrane helix</keyword>